<organism evidence="5 6">
    <name type="scientific">Xanthoceras sorbifolium</name>
    <dbReference type="NCBI Taxonomy" id="99658"/>
    <lineage>
        <taxon>Eukaryota</taxon>
        <taxon>Viridiplantae</taxon>
        <taxon>Streptophyta</taxon>
        <taxon>Embryophyta</taxon>
        <taxon>Tracheophyta</taxon>
        <taxon>Spermatophyta</taxon>
        <taxon>Magnoliopsida</taxon>
        <taxon>eudicotyledons</taxon>
        <taxon>Gunneridae</taxon>
        <taxon>Pentapetalae</taxon>
        <taxon>rosids</taxon>
        <taxon>malvids</taxon>
        <taxon>Sapindales</taxon>
        <taxon>Sapindaceae</taxon>
        <taxon>Xanthoceroideae</taxon>
        <taxon>Xanthoceras</taxon>
    </lineage>
</organism>
<keyword evidence="6" id="KW-1185">Reference proteome</keyword>
<proteinExistence type="inferred from homology"/>
<evidence type="ECO:0000313" key="6">
    <source>
        <dbReference type="Proteomes" id="UP000827721"/>
    </source>
</evidence>
<dbReference type="InterPro" id="IPR036514">
    <property type="entry name" value="SGNH_hydro_sf"/>
</dbReference>
<comment type="caution">
    <text evidence="5">The sequence shown here is derived from an EMBL/GenBank/DDBJ whole genome shotgun (WGS) entry which is preliminary data.</text>
</comment>
<sequence length="121" mass="13520">MAATGDGRGPRGSAGAQQHLSKSLFTVVIGSNNFFDYLESSDLRKKYTPHQYLSLMTTTLQEQLKRLHGNSVRKFVVTGLGVLGCIPSQRVKNQTEEYNEEANSWAVKYNDADLNLLLQQK</sequence>
<comment type="similarity">
    <text evidence="1">Belongs to the 'GDSL' lipolytic enzyme family.</text>
</comment>
<evidence type="ECO:0000256" key="1">
    <source>
        <dbReference type="ARBA" id="ARBA00008668"/>
    </source>
</evidence>
<dbReference type="EMBL" id="JAFEMO010000015">
    <property type="protein sequence ID" value="KAH7544403.1"/>
    <property type="molecule type" value="Genomic_DNA"/>
</dbReference>
<name>A0ABQ8H2I4_9ROSI</name>
<keyword evidence="4" id="KW-0443">Lipid metabolism</keyword>
<evidence type="ECO:0000256" key="2">
    <source>
        <dbReference type="ARBA" id="ARBA00022801"/>
    </source>
</evidence>
<dbReference type="Gene3D" id="3.40.50.1110">
    <property type="entry name" value="SGNH hydrolase"/>
    <property type="match status" value="1"/>
</dbReference>
<dbReference type="Proteomes" id="UP000827721">
    <property type="component" value="Unassembled WGS sequence"/>
</dbReference>
<reference evidence="5 6" key="1">
    <citation type="submission" date="2021-02" db="EMBL/GenBank/DDBJ databases">
        <title>Plant Genome Project.</title>
        <authorList>
            <person name="Zhang R.-G."/>
        </authorList>
    </citation>
    <scope>NUCLEOTIDE SEQUENCE [LARGE SCALE GENOMIC DNA]</scope>
    <source>
        <tissue evidence="5">Leaves</tissue>
    </source>
</reference>
<keyword evidence="3" id="KW-0442">Lipid degradation</keyword>
<dbReference type="InterPro" id="IPR051058">
    <property type="entry name" value="GDSL_Est/Lipase"/>
</dbReference>
<dbReference type="InterPro" id="IPR001087">
    <property type="entry name" value="GDSL"/>
</dbReference>
<keyword evidence="2" id="KW-0378">Hydrolase</keyword>
<gene>
    <name evidence="5" type="ORF">JRO89_XS15G0161600</name>
</gene>
<dbReference type="Pfam" id="PF00657">
    <property type="entry name" value="Lipase_GDSL"/>
    <property type="match status" value="1"/>
</dbReference>
<dbReference type="PANTHER" id="PTHR45648">
    <property type="entry name" value="GDSL LIPASE/ACYLHYDROLASE FAMILY PROTEIN (AFU_ORTHOLOGUE AFUA_4G14700)"/>
    <property type="match status" value="1"/>
</dbReference>
<evidence type="ECO:0000313" key="5">
    <source>
        <dbReference type="EMBL" id="KAH7544403.1"/>
    </source>
</evidence>
<dbReference type="PANTHER" id="PTHR45648:SF106">
    <property type="entry name" value="ANTHER-SPECIFIC PROLINE-RICH PROTEIN APG"/>
    <property type="match status" value="1"/>
</dbReference>
<evidence type="ECO:0000256" key="3">
    <source>
        <dbReference type="ARBA" id="ARBA00022963"/>
    </source>
</evidence>
<protein>
    <submittedName>
        <fullName evidence="5">Uncharacterized protein</fullName>
    </submittedName>
</protein>
<accession>A0ABQ8H2I4</accession>
<evidence type="ECO:0000256" key="4">
    <source>
        <dbReference type="ARBA" id="ARBA00023098"/>
    </source>
</evidence>